<keyword evidence="5 6" id="KW-0949">S-adenosyl-L-methionine</keyword>
<dbReference type="PANTHER" id="PTHR46111">
    <property type="entry name" value="RIBOSOMAL RNA SMALL SUBUNIT METHYLTRANSFERASE I"/>
    <property type="match status" value="1"/>
</dbReference>
<comment type="subcellular location">
    <subcellularLocation>
        <location evidence="6">Cytoplasm</location>
    </subcellularLocation>
</comment>
<dbReference type="GO" id="GO:0005737">
    <property type="term" value="C:cytoplasm"/>
    <property type="evidence" value="ECO:0007669"/>
    <property type="project" value="UniProtKB-SubCell"/>
</dbReference>
<proteinExistence type="inferred from homology"/>
<dbReference type="PANTHER" id="PTHR46111:SF1">
    <property type="entry name" value="RIBOSOMAL RNA SMALL SUBUNIT METHYLTRANSFERASE I"/>
    <property type="match status" value="1"/>
</dbReference>
<evidence type="ECO:0000259" key="8">
    <source>
        <dbReference type="Pfam" id="PF00590"/>
    </source>
</evidence>
<dbReference type="InterPro" id="IPR014776">
    <property type="entry name" value="4pyrrole_Mease_sub2"/>
</dbReference>
<keyword evidence="4 6" id="KW-0808">Transferase</keyword>
<protein>
    <recommendedName>
        <fullName evidence="6">Ribosomal RNA small subunit methyltransferase I</fullName>
        <ecNumber evidence="6">2.1.1.198</ecNumber>
    </recommendedName>
    <alternativeName>
        <fullName evidence="6">16S rRNA 2'-O-ribose C1402 methyltransferase</fullName>
    </alternativeName>
    <alternativeName>
        <fullName evidence="6">rRNA (cytidine-2'-O-)-methyltransferase RsmI</fullName>
    </alternativeName>
</protein>
<evidence type="ECO:0000313" key="10">
    <source>
        <dbReference type="Proteomes" id="UP000581135"/>
    </source>
</evidence>
<sequence>MDTPVPKLVLIATPIGNLEDVSLRSLAQLNELPALACEDTRHTARLLDRHGITKRKRLLACHEHNEAKAAMQIVRLLQSGVSVGLCSDAGTPGLSDPGYRVVETVLAAGFEVTALPGPNAAVMALTISGLPTSSFVFKGFAPKKAGQRQRFIEEEALGFHTLVFYESPHRIAGFLADALHVLGDRRAAVCLELTKLYERVRRGKLSDLVQAFDAEETKGEAVIVIEGLDRKEEKLQARAERKAAKRARYGLPPEPSVTDEVADD</sequence>
<dbReference type="Gene3D" id="3.40.1010.10">
    <property type="entry name" value="Cobalt-precorrin-4 Transmethylase, Domain 1"/>
    <property type="match status" value="1"/>
</dbReference>
<keyword evidence="1 6" id="KW-0963">Cytoplasm</keyword>
<gene>
    <name evidence="6" type="primary">rsmI</name>
    <name evidence="9" type="ORF">FHR98_001743</name>
</gene>
<dbReference type="SUPFAM" id="SSF53790">
    <property type="entry name" value="Tetrapyrrole methylase"/>
    <property type="match status" value="1"/>
</dbReference>
<dbReference type="FunFam" id="3.30.950.10:FF:000002">
    <property type="entry name" value="Ribosomal RNA small subunit methyltransferase I"/>
    <property type="match status" value="1"/>
</dbReference>
<evidence type="ECO:0000256" key="1">
    <source>
        <dbReference type="ARBA" id="ARBA00022490"/>
    </source>
</evidence>
<evidence type="ECO:0000313" key="9">
    <source>
        <dbReference type="EMBL" id="MBB3065456.1"/>
    </source>
</evidence>
<dbReference type="InterPro" id="IPR008189">
    <property type="entry name" value="rRNA_ssu_MeTfrase_I"/>
</dbReference>
<accession>A0A839SVG6</accession>
<dbReference type="PROSITE" id="PS01296">
    <property type="entry name" value="RSMI"/>
    <property type="match status" value="1"/>
</dbReference>
<evidence type="ECO:0000256" key="2">
    <source>
        <dbReference type="ARBA" id="ARBA00022552"/>
    </source>
</evidence>
<dbReference type="HAMAP" id="MF_01877">
    <property type="entry name" value="16SrRNA_methyltr_I"/>
    <property type="match status" value="1"/>
</dbReference>
<dbReference type="EC" id="2.1.1.198" evidence="6"/>
<dbReference type="InterPro" id="IPR035996">
    <property type="entry name" value="4pyrrol_Methylase_sf"/>
</dbReference>
<evidence type="ECO:0000256" key="3">
    <source>
        <dbReference type="ARBA" id="ARBA00022603"/>
    </source>
</evidence>
<dbReference type="CDD" id="cd11648">
    <property type="entry name" value="RsmI"/>
    <property type="match status" value="1"/>
</dbReference>
<evidence type="ECO:0000256" key="7">
    <source>
        <dbReference type="SAM" id="MobiDB-lite"/>
    </source>
</evidence>
<keyword evidence="2 6" id="KW-0698">rRNA processing</keyword>
<comment type="function">
    <text evidence="6">Catalyzes the 2'-O-methylation of the ribose of cytidine 1402 (C1402) in 16S rRNA.</text>
</comment>
<dbReference type="InterPro" id="IPR018063">
    <property type="entry name" value="SAM_MeTrfase_RsmI_CS"/>
</dbReference>
<feature type="region of interest" description="Disordered" evidence="7">
    <location>
        <begin position="243"/>
        <end position="264"/>
    </location>
</feature>
<name>A0A839SVG6_9PROT</name>
<reference evidence="9 10" key="1">
    <citation type="submission" date="2020-08" db="EMBL/GenBank/DDBJ databases">
        <title>Genomic Encyclopedia of Type Strains, Phase III (KMG-III): the genomes of soil and plant-associated and newly described type strains.</title>
        <authorList>
            <person name="Whitman W."/>
        </authorList>
    </citation>
    <scope>NUCLEOTIDE SEQUENCE [LARGE SCALE GENOMIC DNA]</scope>
    <source>
        <strain evidence="9 10">CECT 8803</strain>
    </source>
</reference>
<organism evidence="9 10">
    <name type="scientific">Limibacillus halophilus</name>
    <dbReference type="NCBI Taxonomy" id="1579333"/>
    <lineage>
        <taxon>Bacteria</taxon>
        <taxon>Pseudomonadati</taxon>
        <taxon>Pseudomonadota</taxon>
        <taxon>Alphaproteobacteria</taxon>
        <taxon>Rhodospirillales</taxon>
        <taxon>Rhodovibrionaceae</taxon>
        <taxon>Limibacillus</taxon>
    </lineage>
</organism>
<keyword evidence="10" id="KW-1185">Reference proteome</keyword>
<dbReference type="RefSeq" id="WP_183416286.1">
    <property type="nucleotide sequence ID" value="NZ_JACHXA010000004.1"/>
</dbReference>
<comment type="catalytic activity">
    <reaction evidence="6">
        <text>cytidine(1402) in 16S rRNA + S-adenosyl-L-methionine = 2'-O-methylcytidine(1402) in 16S rRNA + S-adenosyl-L-homocysteine + H(+)</text>
        <dbReference type="Rhea" id="RHEA:42924"/>
        <dbReference type="Rhea" id="RHEA-COMP:10285"/>
        <dbReference type="Rhea" id="RHEA-COMP:10286"/>
        <dbReference type="ChEBI" id="CHEBI:15378"/>
        <dbReference type="ChEBI" id="CHEBI:57856"/>
        <dbReference type="ChEBI" id="CHEBI:59789"/>
        <dbReference type="ChEBI" id="CHEBI:74495"/>
        <dbReference type="ChEBI" id="CHEBI:82748"/>
        <dbReference type="EC" id="2.1.1.198"/>
    </reaction>
</comment>
<dbReference type="PIRSF" id="PIRSF005917">
    <property type="entry name" value="MTase_YraL"/>
    <property type="match status" value="1"/>
</dbReference>
<dbReference type="NCBIfam" id="TIGR00096">
    <property type="entry name" value="16S rRNA (cytidine(1402)-2'-O)-methyltransferase"/>
    <property type="match status" value="1"/>
</dbReference>
<dbReference type="Proteomes" id="UP000581135">
    <property type="component" value="Unassembled WGS sequence"/>
</dbReference>
<dbReference type="FunFam" id="3.40.1010.10:FF:000007">
    <property type="entry name" value="Ribosomal RNA small subunit methyltransferase I"/>
    <property type="match status" value="1"/>
</dbReference>
<keyword evidence="3 6" id="KW-0489">Methyltransferase</keyword>
<comment type="similarity">
    <text evidence="6">Belongs to the methyltransferase superfamily. RsmI family.</text>
</comment>
<dbReference type="GO" id="GO:0070677">
    <property type="term" value="F:rRNA (cytosine-2'-O-)-methyltransferase activity"/>
    <property type="evidence" value="ECO:0007669"/>
    <property type="project" value="UniProtKB-UniRule"/>
</dbReference>
<dbReference type="Pfam" id="PF00590">
    <property type="entry name" value="TP_methylase"/>
    <property type="match status" value="1"/>
</dbReference>
<dbReference type="AlphaFoldDB" id="A0A839SVG6"/>
<dbReference type="InterPro" id="IPR000878">
    <property type="entry name" value="4pyrrol_Mease"/>
</dbReference>
<dbReference type="Gene3D" id="3.30.950.10">
    <property type="entry name" value="Methyltransferase, Cobalt-precorrin-4 Transmethylase, Domain 2"/>
    <property type="match status" value="1"/>
</dbReference>
<evidence type="ECO:0000256" key="6">
    <source>
        <dbReference type="HAMAP-Rule" id="MF_01877"/>
    </source>
</evidence>
<dbReference type="InterPro" id="IPR014777">
    <property type="entry name" value="4pyrrole_Mease_sub1"/>
</dbReference>
<evidence type="ECO:0000256" key="4">
    <source>
        <dbReference type="ARBA" id="ARBA00022679"/>
    </source>
</evidence>
<comment type="caution">
    <text evidence="9">The sequence shown here is derived from an EMBL/GenBank/DDBJ whole genome shotgun (WGS) entry which is preliminary data.</text>
</comment>
<evidence type="ECO:0000256" key="5">
    <source>
        <dbReference type="ARBA" id="ARBA00022691"/>
    </source>
</evidence>
<feature type="domain" description="Tetrapyrrole methylase" evidence="8">
    <location>
        <begin position="7"/>
        <end position="208"/>
    </location>
</feature>
<dbReference type="EMBL" id="JACHXA010000004">
    <property type="protein sequence ID" value="MBB3065456.1"/>
    <property type="molecule type" value="Genomic_DNA"/>
</dbReference>